<dbReference type="InterPro" id="IPR000524">
    <property type="entry name" value="Tscrpt_reg_HTH_GntR"/>
</dbReference>
<keyword evidence="3" id="KW-0804">Transcription</keyword>
<feature type="domain" description="HTH gntR-type" evidence="4">
    <location>
        <begin position="3"/>
        <end position="70"/>
    </location>
</feature>
<dbReference type="InterPro" id="IPR036388">
    <property type="entry name" value="WH-like_DNA-bd_sf"/>
</dbReference>
<dbReference type="Proteomes" id="UP001148313">
    <property type="component" value="Unassembled WGS sequence"/>
</dbReference>
<evidence type="ECO:0000313" key="5">
    <source>
        <dbReference type="EMBL" id="MDA4844193.1"/>
    </source>
</evidence>
<dbReference type="PROSITE" id="PS50949">
    <property type="entry name" value="HTH_GNTR"/>
    <property type="match status" value="1"/>
</dbReference>
<dbReference type="Pfam" id="PF00392">
    <property type="entry name" value="GntR"/>
    <property type="match status" value="1"/>
</dbReference>
<gene>
    <name evidence="5" type="ORF">OOZ53_02480</name>
</gene>
<evidence type="ECO:0000313" key="6">
    <source>
        <dbReference type="Proteomes" id="UP001148313"/>
    </source>
</evidence>
<dbReference type="SUPFAM" id="SSF48008">
    <property type="entry name" value="GntR ligand-binding domain-like"/>
    <property type="match status" value="1"/>
</dbReference>
<dbReference type="RefSeq" id="WP_271087716.1">
    <property type="nucleotide sequence ID" value="NZ_JAPJZH010000001.1"/>
</dbReference>
<name>A0ABT4VJI7_9HYPH</name>
<dbReference type="Gene3D" id="1.20.120.530">
    <property type="entry name" value="GntR ligand-binding domain-like"/>
    <property type="match status" value="1"/>
</dbReference>
<dbReference type="SMART" id="SM00895">
    <property type="entry name" value="FCD"/>
    <property type="match status" value="1"/>
</dbReference>
<dbReference type="SMART" id="SM00345">
    <property type="entry name" value="HTH_GNTR"/>
    <property type="match status" value="1"/>
</dbReference>
<dbReference type="PANTHER" id="PTHR43537:SF49">
    <property type="entry name" value="TRANSCRIPTIONAL REGULATORY PROTEIN"/>
    <property type="match status" value="1"/>
</dbReference>
<sequence length="222" mass="25219">MEQRRADNIRQTLEQLIITGAFADGERLDEIRLSQRFSVSRTPLREAFQMLAASGLVELVPRRGAYVRHPGIVELVEMFEVMAELEGMCGRLAARRLTDDALNEIKQAASDCETALESGDSDAYYDENERLHNLLYAASGNSFLAAEARKLQRRLQPFRRMQLRVRGRLMQSMDEHRAIVAALENGDAEAAERELRSHIAVQGEKFNDLMAHYNQSKLKRAV</sequence>
<comment type="caution">
    <text evidence="5">The sequence shown here is derived from an EMBL/GenBank/DDBJ whole genome shotgun (WGS) entry which is preliminary data.</text>
</comment>
<protein>
    <submittedName>
        <fullName evidence="5">GntR family transcriptional regulator</fullName>
    </submittedName>
</protein>
<dbReference type="CDD" id="cd07377">
    <property type="entry name" value="WHTH_GntR"/>
    <property type="match status" value="1"/>
</dbReference>
<dbReference type="InterPro" id="IPR036390">
    <property type="entry name" value="WH_DNA-bd_sf"/>
</dbReference>
<keyword evidence="1" id="KW-0805">Transcription regulation</keyword>
<keyword evidence="6" id="KW-1185">Reference proteome</keyword>
<accession>A0ABT4VJI7</accession>
<evidence type="ECO:0000256" key="2">
    <source>
        <dbReference type="ARBA" id="ARBA00023125"/>
    </source>
</evidence>
<reference evidence="5" key="1">
    <citation type="submission" date="2022-11" db="EMBL/GenBank/DDBJ databases">
        <title>Hoeflea poritis sp. nov., isolated from scleractinian coral Porites lutea.</title>
        <authorList>
            <person name="Zhang G."/>
            <person name="Wei Q."/>
            <person name="Cai L."/>
        </authorList>
    </citation>
    <scope>NUCLEOTIDE SEQUENCE</scope>
    <source>
        <strain evidence="5">E7-10</strain>
    </source>
</reference>
<organism evidence="5 6">
    <name type="scientific">Hoeflea poritis</name>
    <dbReference type="NCBI Taxonomy" id="2993659"/>
    <lineage>
        <taxon>Bacteria</taxon>
        <taxon>Pseudomonadati</taxon>
        <taxon>Pseudomonadota</taxon>
        <taxon>Alphaproteobacteria</taxon>
        <taxon>Hyphomicrobiales</taxon>
        <taxon>Rhizobiaceae</taxon>
        <taxon>Hoeflea</taxon>
    </lineage>
</organism>
<dbReference type="Pfam" id="PF07729">
    <property type="entry name" value="FCD"/>
    <property type="match status" value="1"/>
</dbReference>
<dbReference type="PANTHER" id="PTHR43537">
    <property type="entry name" value="TRANSCRIPTIONAL REGULATOR, GNTR FAMILY"/>
    <property type="match status" value="1"/>
</dbReference>
<evidence type="ECO:0000256" key="3">
    <source>
        <dbReference type="ARBA" id="ARBA00023163"/>
    </source>
</evidence>
<dbReference type="SUPFAM" id="SSF46785">
    <property type="entry name" value="Winged helix' DNA-binding domain"/>
    <property type="match status" value="1"/>
</dbReference>
<keyword evidence="2" id="KW-0238">DNA-binding</keyword>
<evidence type="ECO:0000259" key="4">
    <source>
        <dbReference type="PROSITE" id="PS50949"/>
    </source>
</evidence>
<dbReference type="InterPro" id="IPR008920">
    <property type="entry name" value="TF_FadR/GntR_C"/>
</dbReference>
<evidence type="ECO:0000256" key="1">
    <source>
        <dbReference type="ARBA" id="ARBA00023015"/>
    </source>
</evidence>
<dbReference type="EMBL" id="JAPJZH010000001">
    <property type="protein sequence ID" value="MDA4844193.1"/>
    <property type="molecule type" value="Genomic_DNA"/>
</dbReference>
<proteinExistence type="predicted"/>
<dbReference type="InterPro" id="IPR011711">
    <property type="entry name" value="GntR_C"/>
</dbReference>
<dbReference type="Gene3D" id="1.10.10.10">
    <property type="entry name" value="Winged helix-like DNA-binding domain superfamily/Winged helix DNA-binding domain"/>
    <property type="match status" value="1"/>
</dbReference>